<evidence type="ECO:0000313" key="3">
    <source>
        <dbReference type="Proteomes" id="UP000670092"/>
    </source>
</evidence>
<comment type="caution">
    <text evidence="2">The sequence shown here is derived from an EMBL/GenBank/DDBJ whole genome shotgun (WGS) entry which is preliminary data.</text>
</comment>
<gene>
    <name evidence="2" type="ORF">I7I52_11892</name>
</gene>
<protein>
    <submittedName>
        <fullName evidence="2">Uncharacterized protein</fullName>
    </submittedName>
</protein>
<dbReference type="EMBL" id="JAEVHI010000006">
    <property type="protein sequence ID" value="KAG5288414.1"/>
    <property type="molecule type" value="Genomic_DNA"/>
</dbReference>
<dbReference type="AlphaFoldDB" id="A0A8H7Y9L6"/>
<dbReference type="Proteomes" id="UP000670092">
    <property type="component" value="Unassembled WGS sequence"/>
</dbReference>
<sequence>MRRRMVVGNSAVTSKEQSDDGYVLEDSPDVETAVGDLQGYVEREWNATFKIHAEVPIRGDT</sequence>
<feature type="region of interest" description="Disordered" evidence="1">
    <location>
        <begin position="1"/>
        <end position="26"/>
    </location>
</feature>
<dbReference type="VEuPathDB" id="FungiDB:I7I52_11892"/>
<evidence type="ECO:0000313" key="2">
    <source>
        <dbReference type="EMBL" id="KAG5288414.1"/>
    </source>
</evidence>
<reference evidence="2 3" key="1">
    <citation type="submission" date="2021-01" db="EMBL/GenBank/DDBJ databases">
        <title>Chromosome-level genome assembly of a human fungal pathogen reveals clustering of transcriptionally co-regulated genes.</title>
        <authorList>
            <person name="Voorhies M."/>
            <person name="Cohen S."/>
            <person name="Shea T.P."/>
            <person name="Petrus S."/>
            <person name="Munoz J.F."/>
            <person name="Poplawski S."/>
            <person name="Goldman W.E."/>
            <person name="Michael T."/>
            <person name="Cuomo C.A."/>
            <person name="Sil A."/>
            <person name="Beyhan S."/>
        </authorList>
    </citation>
    <scope>NUCLEOTIDE SEQUENCE [LARGE SCALE GENOMIC DNA]</scope>
    <source>
        <strain evidence="2 3">G184AR</strain>
    </source>
</reference>
<name>A0A8H7Y9L6_AJECA</name>
<dbReference type="OrthoDB" id="10444035at2759"/>
<accession>A0A8H7Y9L6</accession>
<evidence type="ECO:0000256" key="1">
    <source>
        <dbReference type="SAM" id="MobiDB-lite"/>
    </source>
</evidence>
<proteinExistence type="predicted"/>
<organism evidence="2 3">
    <name type="scientific">Ajellomyces capsulatus</name>
    <name type="common">Darling's disease fungus</name>
    <name type="synonym">Histoplasma capsulatum</name>
    <dbReference type="NCBI Taxonomy" id="5037"/>
    <lineage>
        <taxon>Eukaryota</taxon>
        <taxon>Fungi</taxon>
        <taxon>Dikarya</taxon>
        <taxon>Ascomycota</taxon>
        <taxon>Pezizomycotina</taxon>
        <taxon>Eurotiomycetes</taxon>
        <taxon>Eurotiomycetidae</taxon>
        <taxon>Onygenales</taxon>
        <taxon>Ajellomycetaceae</taxon>
        <taxon>Histoplasma</taxon>
    </lineage>
</organism>